<gene>
    <name evidence="2" type="ORF">DFR50_103203</name>
</gene>
<comment type="caution">
    <text evidence="2">The sequence shown here is derived from an EMBL/GenBank/DDBJ whole genome shotgun (WGS) entry which is preliminary data.</text>
</comment>
<dbReference type="AlphaFoldDB" id="A0A366FT47"/>
<keyword evidence="1" id="KW-0560">Oxidoreductase</keyword>
<dbReference type="OrthoDB" id="109589at2"/>
<evidence type="ECO:0000256" key="1">
    <source>
        <dbReference type="ARBA" id="ARBA00023002"/>
    </source>
</evidence>
<keyword evidence="3" id="KW-1185">Reference proteome</keyword>
<evidence type="ECO:0000313" key="3">
    <source>
        <dbReference type="Proteomes" id="UP000253529"/>
    </source>
</evidence>
<dbReference type="Gene3D" id="3.40.50.720">
    <property type="entry name" value="NAD(P)-binding Rossmann-like Domain"/>
    <property type="match status" value="1"/>
</dbReference>
<dbReference type="Proteomes" id="UP000253529">
    <property type="component" value="Unassembled WGS sequence"/>
</dbReference>
<dbReference type="InterPro" id="IPR002347">
    <property type="entry name" value="SDR_fam"/>
</dbReference>
<dbReference type="PANTHER" id="PTHR43157">
    <property type="entry name" value="PHOSPHATIDYLINOSITOL-GLYCAN BIOSYNTHESIS CLASS F PROTEIN-RELATED"/>
    <property type="match status" value="1"/>
</dbReference>
<dbReference type="EMBL" id="QNRK01000003">
    <property type="protein sequence ID" value="RBP17316.1"/>
    <property type="molecule type" value="Genomic_DNA"/>
</dbReference>
<dbReference type="PRINTS" id="PR00081">
    <property type="entry name" value="GDHRDH"/>
</dbReference>
<dbReference type="CDD" id="cd05327">
    <property type="entry name" value="retinol-DH_like_SDR_c_like"/>
    <property type="match status" value="1"/>
</dbReference>
<dbReference type="PANTHER" id="PTHR43157:SF31">
    <property type="entry name" value="PHOSPHATIDYLINOSITOL-GLYCAN BIOSYNTHESIS CLASS F PROTEIN"/>
    <property type="match status" value="1"/>
</dbReference>
<dbReference type="GO" id="GO:0016491">
    <property type="term" value="F:oxidoreductase activity"/>
    <property type="evidence" value="ECO:0007669"/>
    <property type="project" value="UniProtKB-KW"/>
</dbReference>
<accession>A0A366FT47</accession>
<organism evidence="2 3">
    <name type="scientific">Roseiarcus fermentans</name>
    <dbReference type="NCBI Taxonomy" id="1473586"/>
    <lineage>
        <taxon>Bacteria</taxon>
        <taxon>Pseudomonadati</taxon>
        <taxon>Pseudomonadota</taxon>
        <taxon>Alphaproteobacteria</taxon>
        <taxon>Hyphomicrobiales</taxon>
        <taxon>Roseiarcaceae</taxon>
        <taxon>Roseiarcus</taxon>
    </lineage>
</organism>
<reference evidence="2 3" key="1">
    <citation type="submission" date="2018-06" db="EMBL/GenBank/DDBJ databases">
        <title>Genomic Encyclopedia of Type Strains, Phase IV (KMG-IV): sequencing the most valuable type-strain genomes for metagenomic binning, comparative biology and taxonomic classification.</title>
        <authorList>
            <person name="Goeker M."/>
        </authorList>
    </citation>
    <scope>NUCLEOTIDE SEQUENCE [LARGE SCALE GENOMIC DNA]</scope>
    <source>
        <strain evidence="2 3">DSM 24875</strain>
    </source>
</reference>
<evidence type="ECO:0000313" key="2">
    <source>
        <dbReference type="EMBL" id="RBP17316.1"/>
    </source>
</evidence>
<dbReference type="SUPFAM" id="SSF51735">
    <property type="entry name" value="NAD(P)-binding Rossmann-fold domains"/>
    <property type="match status" value="1"/>
</dbReference>
<dbReference type="InterPro" id="IPR036291">
    <property type="entry name" value="NAD(P)-bd_dom_sf"/>
</dbReference>
<name>A0A366FT47_9HYPH</name>
<sequence length="278" mass="29139">MKGKTVVATGATSGVGEKAVLALARMGARIVLVARDQARAQATLGQLERVAPGLGHAAHLADLSSMADTRRVGGLIAGSEPRIDVLVNNAGAMFADRRVTPEGLERTFALNHMAYFLMTRALGGTLRASAPARVVSTASDAHAWASLDFADLQGAKAYSGWRAYGRSKLANILFTREAARRFAGSGVTVNCFHPGFVASRFGSETGGWVSRLVPLARAFALTPDQGADTLVYLASSPEVADVTGGYFVKRKRAEPSAAARDDAAAKRLWLASEALAGP</sequence>
<protein>
    <submittedName>
        <fullName evidence="2">NAD(P)-dependent dehydrogenase (Short-subunit alcohol dehydrogenase family)</fullName>
    </submittedName>
</protein>
<proteinExistence type="predicted"/>
<dbReference type="RefSeq" id="WP_113887933.1">
    <property type="nucleotide sequence ID" value="NZ_QNRK01000003.1"/>
</dbReference>
<dbReference type="Pfam" id="PF00106">
    <property type="entry name" value="adh_short"/>
    <property type="match status" value="1"/>
</dbReference>